<feature type="domain" description="Uracil-DNA glycosylase-like" evidence="12">
    <location>
        <begin position="113"/>
        <end position="264"/>
    </location>
</feature>
<keyword evidence="5" id="KW-0004">4Fe-4S</keyword>
<comment type="similarity">
    <text evidence="2">Belongs to the uracil-DNA glycosylase (UDG) superfamily. Type 4 (UDGa) family.</text>
</comment>
<evidence type="ECO:0000313" key="13">
    <source>
        <dbReference type="EMBL" id="MCV6823201.1"/>
    </source>
</evidence>
<evidence type="ECO:0000256" key="4">
    <source>
        <dbReference type="ARBA" id="ARBA00019403"/>
    </source>
</evidence>
<evidence type="ECO:0000256" key="2">
    <source>
        <dbReference type="ARBA" id="ARBA00006521"/>
    </source>
</evidence>
<keyword evidence="7" id="KW-0227">DNA damage</keyword>
<dbReference type="InterPro" id="IPR051536">
    <property type="entry name" value="UDG_Type-4/5"/>
</dbReference>
<dbReference type="InterPro" id="IPR005122">
    <property type="entry name" value="Uracil-DNA_glycosylase-like"/>
</dbReference>
<sequence length="274" mass="30072">MESQLGIHEAKALLDWYIELGADEAILDAPVNCYDLPNELPKAASARKPERSGKPKVAVPVISQQEEAKNAFDAACKRAKEIAESCDTVEALKSSIESFDGCDLKKGARNTIFADGNPQASVMVIGEVPTLEEDRGGAPFIGAAGQMLDKMFAAIGLLRSSPDPETALYVSTVLPWRTPQDRPPNMQEIDMLRCFARRHIELADPKVVILMGNVPCQILLGKGNINRQRGRWTELNGRPTLPMLHPGRLLRTPAVKREAWADLLALQAKLRDLT</sequence>
<dbReference type="Gene3D" id="3.40.470.10">
    <property type="entry name" value="Uracil-DNA glycosylase-like domain"/>
    <property type="match status" value="1"/>
</dbReference>
<evidence type="ECO:0000256" key="7">
    <source>
        <dbReference type="ARBA" id="ARBA00022763"/>
    </source>
</evidence>
<evidence type="ECO:0000259" key="12">
    <source>
        <dbReference type="SMART" id="SM00986"/>
    </source>
</evidence>
<evidence type="ECO:0000256" key="6">
    <source>
        <dbReference type="ARBA" id="ARBA00022723"/>
    </source>
</evidence>
<protein>
    <recommendedName>
        <fullName evidence="4">Type-4 uracil-DNA glycosylase</fullName>
        <ecNumber evidence="3">3.2.2.27</ecNumber>
    </recommendedName>
</protein>
<dbReference type="InterPro" id="IPR005273">
    <property type="entry name" value="Ura-DNA_glyco_family4"/>
</dbReference>
<dbReference type="GO" id="GO:0004844">
    <property type="term" value="F:uracil DNA N-glycosylase activity"/>
    <property type="evidence" value="ECO:0007669"/>
    <property type="project" value="UniProtKB-EC"/>
</dbReference>
<dbReference type="AlphaFoldDB" id="A0AAE3IZ85"/>
<evidence type="ECO:0000256" key="5">
    <source>
        <dbReference type="ARBA" id="ARBA00022485"/>
    </source>
</evidence>
<evidence type="ECO:0000256" key="8">
    <source>
        <dbReference type="ARBA" id="ARBA00022801"/>
    </source>
</evidence>
<dbReference type="PANTHER" id="PTHR33693:SF1">
    <property type="entry name" value="TYPE-4 URACIL-DNA GLYCOSYLASE"/>
    <property type="match status" value="1"/>
</dbReference>
<evidence type="ECO:0000256" key="10">
    <source>
        <dbReference type="ARBA" id="ARBA00023014"/>
    </source>
</evidence>
<evidence type="ECO:0000256" key="1">
    <source>
        <dbReference type="ARBA" id="ARBA00001400"/>
    </source>
</evidence>
<dbReference type="GO" id="GO:0051539">
    <property type="term" value="F:4 iron, 4 sulfur cluster binding"/>
    <property type="evidence" value="ECO:0007669"/>
    <property type="project" value="UniProtKB-KW"/>
</dbReference>
<keyword evidence="9" id="KW-0408">Iron</keyword>
<dbReference type="EC" id="3.2.2.27" evidence="3"/>
<name>A0AAE3IZ85_9RHOB</name>
<accession>A0AAE3IZ85</accession>
<dbReference type="Pfam" id="PF03167">
    <property type="entry name" value="UDG"/>
    <property type="match status" value="1"/>
</dbReference>
<evidence type="ECO:0000256" key="9">
    <source>
        <dbReference type="ARBA" id="ARBA00023004"/>
    </source>
</evidence>
<dbReference type="NCBIfam" id="TIGR00758">
    <property type="entry name" value="UDG_fam4"/>
    <property type="match status" value="1"/>
</dbReference>
<reference evidence="13" key="1">
    <citation type="submission" date="2022-10" db="EMBL/GenBank/DDBJ databases">
        <authorList>
            <person name="Yue Y."/>
        </authorList>
    </citation>
    <scope>NUCLEOTIDE SEQUENCE</scope>
    <source>
        <strain evidence="13">Z654</strain>
    </source>
</reference>
<proteinExistence type="inferred from homology"/>
<dbReference type="InterPro" id="IPR036895">
    <property type="entry name" value="Uracil-DNA_glycosylase-like_sf"/>
</dbReference>
<dbReference type="GO" id="GO:0046872">
    <property type="term" value="F:metal ion binding"/>
    <property type="evidence" value="ECO:0007669"/>
    <property type="project" value="UniProtKB-KW"/>
</dbReference>
<dbReference type="PANTHER" id="PTHR33693">
    <property type="entry name" value="TYPE-5 URACIL-DNA GLYCOSYLASE"/>
    <property type="match status" value="1"/>
</dbReference>
<dbReference type="SMART" id="SM00987">
    <property type="entry name" value="UreE_C"/>
    <property type="match status" value="1"/>
</dbReference>
<keyword evidence="10" id="KW-0411">Iron-sulfur</keyword>
<gene>
    <name evidence="13" type="ORF">OH136_01425</name>
</gene>
<evidence type="ECO:0000256" key="3">
    <source>
        <dbReference type="ARBA" id="ARBA00012030"/>
    </source>
</evidence>
<evidence type="ECO:0000313" key="14">
    <source>
        <dbReference type="Proteomes" id="UP001208041"/>
    </source>
</evidence>
<dbReference type="EMBL" id="JAOYFC010000001">
    <property type="protein sequence ID" value="MCV6823201.1"/>
    <property type="molecule type" value="Genomic_DNA"/>
</dbReference>
<organism evidence="13 14">
    <name type="scientific">Halocynthiibacter halioticoli</name>
    <dbReference type="NCBI Taxonomy" id="2986804"/>
    <lineage>
        <taxon>Bacteria</taxon>
        <taxon>Pseudomonadati</taxon>
        <taxon>Pseudomonadota</taxon>
        <taxon>Alphaproteobacteria</taxon>
        <taxon>Rhodobacterales</taxon>
        <taxon>Paracoccaceae</taxon>
        <taxon>Halocynthiibacter</taxon>
    </lineage>
</organism>
<comment type="catalytic activity">
    <reaction evidence="1">
        <text>Hydrolyzes single-stranded DNA or mismatched double-stranded DNA and polynucleotides, releasing free uracil.</text>
        <dbReference type="EC" id="3.2.2.27"/>
    </reaction>
</comment>
<keyword evidence="14" id="KW-1185">Reference proteome</keyword>
<dbReference type="GO" id="GO:0006281">
    <property type="term" value="P:DNA repair"/>
    <property type="evidence" value="ECO:0007669"/>
    <property type="project" value="UniProtKB-KW"/>
</dbReference>
<keyword evidence="8" id="KW-0378">Hydrolase</keyword>
<dbReference type="Proteomes" id="UP001208041">
    <property type="component" value="Unassembled WGS sequence"/>
</dbReference>
<dbReference type="CDD" id="cd10030">
    <property type="entry name" value="UDG-F4_TTUDGA_SPO1dp_like"/>
    <property type="match status" value="1"/>
</dbReference>
<keyword evidence="6" id="KW-0479">Metal-binding</keyword>
<evidence type="ECO:0000256" key="11">
    <source>
        <dbReference type="ARBA" id="ARBA00023204"/>
    </source>
</evidence>
<dbReference type="SMART" id="SM00986">
    <property type="entry name" value="UDG"/>
    <property type="match status" value="1"/>
</dbReference>
<keyword evidence="11" id="KW-0234">DNA repair</keyword>
<dbReference type="SUPFAM" id="SSF52141">
    <property type="entry name" value="Uracil-DNA glycosylase-like"/>
    <property type="match status" value="1"/>
</dbReference>
<comment type="caution">
    <text evidence="13">The sequence shown here is derived from an EMBL/GenBank/DDBJ whole genome shotgun (WGS) entry which is preliminary data.</text>
</comment>